<comment type="subcellular location">
    <subcellularLocation>
        <location evidence="1">Cell outer membrane</location>
    </subcellularLocation>
</comment>
<dbReference type="PROSITE" id="PS51257">
    <property type="entry name" value="PROKAR_LIPOPROTEIN"/>
    <property type="match status" value="1"/>
</dbReference>
<evidence type="ECO:0000256" key="1">
    <source>
        <dbReference type="ARBA" id="ARBA00004442"/>
    </source>
</evidence>
<feature type="domain" description="RagB/SusD" evidence="7">
    <location>
        <begin position="301"/>
        <end position="562"/>
    </location>
</feature>
<dbReference type="SUPFAM" id="SSF48452">
    <property type="entry name" value="TPR-like"/>
    <property type="match status" value="1"/>
</dbReference>
<keyword evidence="10" id="KW-1185">Reference proteome</keyword>
<reference evidence="9 10" key="1">
    <citation type="submission" date="2016-10" db="EMBL/GenBank/DDBJ databases">
        <authorList>
            <person name="de Groot N.N."/>
        </authorList>
    </citation>
    <scope>NUCLEOTIDE SEQUENCE [LARGE SCALE GENOMIC DNA]</scope>
    <source>
        <strain evidence="9 10">RK1</strain>
    </source>
</reference>
<organism evidence="9 10">
    <name type="scientific">Parapedobacter indicus</name>
    <dbReference type="NCBI Taxonomy" id="1477437"/>
    <lineage>
        <taxon>Bacteria</taxon>
        <taxon>Pseudomonadati</taxon>
        <taxon>Bacteroidota</taxon>
        <taxon>Sphingobacteriia</taxon>
        <taxon>Sphingobacteriales</taxon>
        <taxon>Sphingobacteriaceae</taxon>
        <taxon>Parapedobacter</taxon>
    </lineage>
</organism>
<evidence type="ECO:0000259" key="7">
    <source>
        <dbReference type="Pfam" id="PF07980"/>
    </source>
</evidence>
<dbReference type="InterPro" id="IPR011990">
    <property type="entry name" value="TPR-like_helical_dom_sf"/>
</dbReference>
<evidence type="ECO:0000313" key="9">
    <source>
        <dbReference type="EMBL" id="SFI28025.1"/>
    </source>
</evidence>
<comment type="similarity">
    <text evidence="2">Belongs to the SusD family.</text>
</comment>
<feature type="signal peptide" evidence="6">
    <location>
        <begin position="1"/>
        <end position="26"/>
    </location>
</feature>
<dbReference type="STRING" id="1477437.SAMN05444682_103141"/>
<evidence type="ECO:0000256" key="2">
    <source>
        <dbReference type="ARBA" id="ARBA00006275"/>
    </source>
</evidence>
<feature type="chain" id="PRO_5011767580" evidence="6">
    <location>
        <begin position="27"/>
        <end position="562"/>
    </location>
</feature>
<dbReference type="EMBL" id="FOQO01000003">
    <property type="protein sequence ID" value="SFI28025.1"/>
    <property type="molecule type" value="Genomic_DNA"/>
</dbReference>
<evidence type="ECO:0000313" key="10">
    <source>
        <dbReference type="Proteomes" id="UP000198670"/>
    </source>
</evidence>
<gene>
    <name evidence="9" type="ORF">SAMN05444682_103141</name>
</gene>
<dbReference type="InterPro" id="IPR012944">
    <property type="entry name" value="SusD_RagB_dom"/>
</dbReference>
<protein>
    <submittedName>
        <fullName evidence="9">Starch-binding associating with outer membrane</fullName>
    </submittedName>
</protein>
<proteinExistence type="inferred from homology"/>
<dbReference type="Gene3D" id="1.25.40.390">
    <property type="match status" value="1"/>
</dbReference>
<dbReference type="OrthoDB" id="5694214at2"/>
<sequence length="562" mass="64307">MKCIHYNHTYIFGKISICLLAALSLASCSDFLDRTPMDEIVDETYWNTQQQLEMAATAIYSRVKAKNFVDMENLAENTMWPTTNQYKDIGSGVFPVTQPTVNSEWANMYRDVRECNVFLENYQGATENEPGANERLAAEVRVIRALAYSFLASFYGDIPLITKTLNPDDPELYEARTPHEEVIDFLLAELDAAAAILPAEIPTGENLGRISKGTALALKARIALANYRYDVAEEAAKAVMDLGVYELYSNGDPTTSYWELFTDKGKLASGNNRETIFARMHKLDVIMHNLSREIQVPDQFARFVPTRSVVESYLCTDGLPIGKSQRYNDDTYASIFENRDPRMRQTILVPGDSWGGRYDGRPVDENPDPSVYMTPKFSQDGRGSVTTTGYYYKKYVDPDAVPTYNRDDNDIHHIRYAEVLLTYAEAKFEQGTLTQADLDMSINLLRDRVGMVHMDLAFLAAHQLDVREEIRRERRVELMLEGHRYFDVRRWKEGERLGRDIEGVKAAWFPKLTESGSSFRINEEGYLVAQWNRKFEDPKNYLWPVPQPQIERNPNLGQNPGW</sequence>
<dbReference type="GO" id="GO:0009279">
    <property type="term" value="C:cell outer membrane"/>
    <property type="evidence" value="ECO:0007669"/>
    <property type="project" value="UniProtKB-SubCell"/>
</dbReference>
<accession>A0A1I3GWR5</accession>
<dbReference type="InterPro" id="IPR033985">
    <property type="entry name" value="SusD-like_N"/>
</dbReference>
<dbReference type="AlphaFoldDB" id="A0A1I3GWR5"/>
<evidence type="ECO:0000256" key="4">
    <source>
        <dbReference type="ARBA" id="ARBA00023136"/>
    </source>
</evidence>
<dbReference type="Pfam" id="PF14322">
    <property type="entry name" value="SusD-like_3"/>
    <property type="match status" value="1"/>
</dbReference>
<name>A0A1I3GWR5_9SPHI</name>
<dbReference type="RefSeq" id="WP_090625940.1">
    <property type="nucleotide sequence ID" value="NZ_FOQO01000003.1"/>
</dbReference>
<evidence type="ECO:0000256" key="6">
    <source>
        <dbReference type="SAM" id="SignalP"/>
    </source>
</evidence>
<keyword evidence="4" id="KW-0472">Membrane</keyword>
<evidence type="ECO:0000256" key="3">
    <source>
        <dbReference type="ARBA" id="ARBA00022729"/>
    </source>
</evidence>
<dbReference type="Proteomes" id="UP000198670">
    <property type="component" value="Unassembled WGS sequence"/>
</dbReference>
<evidence type="ECO:0000256" key="5">
    <source>
        <dbReference type="ARBA" id="ARBA00023237"/>
    </source>
</evidence>
<dbReference type="Pfam" id="PF07980">
    <property type="entry name" value="SusD_RagB"/>
    <property type="match status" value="1"/>
</dbReference>
<feature type="domain" description="SusD-like N-terminal" evidence="8">
    <location>
        <begin position="30"/>
        <end position="224"/>
    </location>
</feature>
<evidence type="ECO:0000259" key="8">
    <source>
        <dbReference type="Pfam" id="PF14322"/>
    </source>
</evidence>
<keyword evidence="3 6" id="KW-0732">Signal</keyword>
<keyword evidence="5" id="KW-0998">Cell outer membrane</keyword>